<organism evidence="1">
    <name type="scientific">Rhizophora mucronata</name>
    <name type="common">Asiatic mangrove</name>
    <dbReference type="NCBI Taxonomy" id="61149"/>
    <lineage>
        <taxon>Eukaryota</taxon>
        <taxon>Viridiplantae</taxon>
        <taxon>Streptophyta</taxon>
        <taxon>Embryophyta</taxon>
        <taxon>Tracheophyta</taxon>
        <taxon>Spermatophyta</taxon>
        <taxon>Magnoliopsida</taxon>
        <taxon>eudicotyledons</taxon>
        <taxon>Gunneridae</taxon>
        <taxon>Pentapetalae</taxon>
        <taxon>rosids</taxon>
        <taxon>fabids</taxon>
        <taxon>Malpighiales</taxon>
        <taxon>Rhizophoraceae</taxon>
        <taxon>Rhizophora</taxon>
    </lineage>
</organism>
<protein>
    <submittedName>
        <fullName evidence="1">Uncharacterized protein</fullName>
    </submittedName>
</protein>
<sequence length="27" mass="3034">MDLGTLSKIVEDQASLFWSYQGKGDMN</sequence>
<dbReference type="AlphaFoldDB" id="A0A2P2P795"/>
<name>A0A2P2P795_RHIMU</name>
<dbReference type="EMBL" id="GGEC01070136">
    <property type="protein sequence ID" value="MBX50620.1"/>
    <property type="molecule type" value="Transcribed_RNA"/>
</dbReference>
<reference evidence="1" key="1">
    <citation type="submission" date="2018-02" db="EMBL/GenBank/DDBJ databases">
        <title>Rhizophora mucronata_Transcriptome.</title>
        <authorList>
            <person name="Meera S.P."/>
            <person name="Sreeshan A."/>
            <person name="Augustine A."/>
        </authorList>
    </citation>
    <scope>NUCLEOTIDE SEQUENCE</scope>
    <source>
        <tissue evidence="1">Leaf</tissue>
    </source>
</reference>
<evidence type="ECO:0000313" key="1">
    <source>
        <dbReference type="EMBL" id="MBX50620.1"/>
    </source>
</evidence>
<proteinExistence type="predicted"/>
<accession>A0A2P2P795</accession>